<gene>
    <name evidence="12" type="primary">HEX6</name>
    <name evidence="12" type="ORF">KSP40_PGU012646</name>
</gene>
<feature type="transmembrane region" description="Helical" evidence="10">
    <location>
        <begin position="150"/>
        <end position="173"/>
    </location>
</feature>
<proteinExistence type="inferred from homology"/>
<dbReference type="InterPro" id="IPR045262">
    <property type="entry name" value="STP/PLT_plant"/>
</dbReference>
<dbReference type="PROSITE" id="PS00216">
    <property type="entry name" value="SUGAR_TRANSPORT_1"/>
    <property type="match status" value="1"/>
</dbReference>
<dbReference type="InterPro" id="IPR036259">
    <property type="entry name" value="MFS_trans_sf"/>
</dbReference>
<organism evidence="12 13">
    <name type="scientific">Platanthera guangdongensis</name>
    <dbReference type="NCBI Taxonomy" id="2320717"/>
    <lineage>
        <taxon>Eukaryota</taxon>
        <taxon>Viridiplantae</taxon>
        <taxon>Streptophyta</taxon>
        <taxon>Embryophyta</taxon>
        <taxon>Tracheophyta</taxon>
        <taxon>Spermatophyta</taxon>
        <taxon>Magnoliopsida</taxon>
        <taxon>Liliopsida</taxon>
        <taxon>Asparagales</taxon>
        <taxon>Orchidaceae</taxon>
        <taxon>Orchidoideae</taxon>
        <taxon>Orchideae</taxon>
        <taxon>Orchidinae</taxon>
        <taxon>Platanthera</taxon>
    </lineage>
</organism>
<evidence type="ECO:0000256" key="8">
    <source>
        <dbReference type="ARBA" id="ARBA00023136"/>
    </source>
</evidence>
<keyword evidence="4" id="KW-0762">Sugar transport</keyword>
<evidence type="ECO:0000256" key="5">
    <source>
        <dbReference type="ARBA" id="ARBA00022692"/>
    </source>
</evidence>
<dbReference type="InterPro" id="IPR044778">
    <property type="entry name" value="MFS_STP/MST-like_plant"/>
</dbReference>
<dbReference type="SUPFAM" id="SSF103473">
    <property type="entry name" value="MFS general substrate transporter"/>
    <property type="match status" value="1"/>
</dbReference>
<dbReference type="InterPro" id="IPR020846">
    <property type="entry name" value="MFS_dom"/>
</dbReference>
<keyword evidence="13" id="KW-1185">Reference proteome</keyword>
<dbReference type="EMBL" id="JBBWWR010000018">
    <property type="protein sequence ID" value="KAK8943711.1"/>
    <property type="molecule type" value="Genomic_DNA"/>
</dbReference>
<feature type="transmembrane region" description="Helical" evidence="10">
    <location>
        <begin position="402"/>
        <end position="422"/>
    </location>
</feature>
<protein>
    <submittedName>
        <fullName evidence="12">Hexose carrier protein HEX6</fullName>
    </submittedName>
</protein>
<comment type="caution">
    <text evidence="12">The sequence shown here is derived from an EMBL/GenBank/DDBJ whole genome shotgun (WGS) entry which is preliminary data.</text>
</comment>
<dbReference type="PANTHER" id="PTHR23500">
    <property type="entry name" value="SOLUTE CARRIER FAMILY 2, FACILITATED GLUCOSE TRANSPORTER"/>
    <property type="match status" value="1"/>
</dbReference>
<keyword evidence="8 10" id="KW-0472">Membrane</keyword>
<dbReference type="PROSITE" id="PS50850">
    <property type="entry name" value="MFS"/>
    <property type="match status" value="1"/>
</dbReference>
<dbReference type="NCBIfam" id="TIGR00879">
    <property type="entry name" value="SP"/>
    <property type="match status" value="1"/>
</dbReference>
<comment type="subcellular location">
    <subcellularLocation>
        <location evidence="1">Membrane</location>
        <topology evidence="1">Multi-pass membrane protein</topology>
    </subcellularLocation>
</comment>
<feature type="transmembrane region" description="Helical" evidence="10">
    <location>
        <begin position="300"/>
        <end position="322"/>
    </location>
</feature>
<evidence type="ECO:0000256" key="10">
    <source>
        <dbReference type="SAM" id="Phobius"/>
    </source>
</evidence>
<feature type="transmembrane region" description="Helical" evidence="10">
    <location>
        <begin position="235"/>
        <end position="257"/>
    </location>
</feature>
<feature type="transmembrane region" description="Helical" evidence="10">
    <location>
        <begin position="31"/>
        <end position="52"/>
    </location>
</feature>
<feature type="transmembrane region" description="Helical" evidence="10">
    <location>
        <begin position="269"/>
        <end position="293"/>
    </location>
</feature>
<sequence>MGPFLKKFFPNVYEKQEEVVVSNYCKFDNHVLTAFTSSLYLAGMVASMFASLVTRNYGRRPSMLIGGVSFLVGAGISGSATNIYTLILGRLLLGVGVGFANQAVPLYISEIAPSKIRGAITNGFQLCVGLGVFSANLINVGAQKIAAGWGWRLSLSLAAVPAILFTGGTLFLPETPTSLLQRRAPPSTVKLLLQKIRGTLDVDRELNDLASGTTAAPTSSAFRLIFCRRRYRPHLVMAVLIPFFQQVTGINVIAFYAPVLFRTIGLKEGASLISTVVTGSIGIVATLASMVMVDRLGRRVLFITGGLLMILPNAVIGAVLAAKLRDQGGMSRAGAYSVLILISVYILGFGWSWGPLGWLVPSEIFPVEVRSAGQSIVVVVSFFFTFVIAQTFLAMLCSFKSGTFFFFTWWILVMTAFVFWFLPETKNVPLEKMMGVWREHWFWKRIVGGREEFESGKKGNELEHFGGS</sequence>
<evidence type="ECO:0000256" key="1">
    <source>
        <dbReference type="ARBA" id="ARBA00004141"/>
    </source>
</evidence>
<feature type="transmembrane region" description="Helical" evidence="10">
    <location>
        <begin position="120"/>
        <end position="138"/>
    </location>
</feature>
<dbReference type="CDD" id="cd17361">
    <property type="entry name" value="MFS_STP"/>
    <property type="match status" value="1"/>
</dbReference>
<keyword evidence="7 10" id="KW-1133">Transmembrane helix</keyword>
<dbReference type="PANTHER" id="PTHR23500:SF30">
    <property type="entry name" value="SUGAR TRANSPORT PROTEIN 3"/>
    <property type="match status" value="1"/>
</dbReference>
<evidence type="ECO:0000256" key="7">
    <source>
        <dbReference type="ARBA" id="ARBA00022989"/>
    </source>
</evidence>
<evidence type="ECO:0000313" key="12">
    <source>
        <dbReference type="EMBL" id="KAK8943711.1"/>
    </source>
</evidence>
<dbReference type="InterPro" id="IPR005829">
    <property type="entry name" value="Sugar_transporter_CS"/>
</dbReference>
<keyword evidence="5 10" id="KW-0812">Transmembrane</keyword>
<evidence type="ECO:0000313" key="13">
    <source>
        <dbReference type="Proteomes" id="UP001412067"/>
    </source>
</evidence>
<name>A0ABR2LLX7_9ASPA</name>
<dbReference type="InterPro" id="IPR003663">
    <property type="entry name" value="Sugar/inositol_transpt"/>
</dbReference>
<accession>A0ABR2LLX7</accession>
<feature type="transmembrane region" description="Helical" evidence="10">
    <location>
        <begin position="64"/>
        <end position="85"/>
    </location>
</feature>
<evidence type="ECO:0000256" key="9">
    <source>
        <dbReference type="RuleBase" id="RU003346"/>
    </source>
</evidence>
<reference evidence="12 13" key="1">
    <citation type="journal article" date="2022" name="Nat. Plants">
        <title>Genomes of leafy and leafless Platanthera orchids illuminate the evolution of mycoheterotrophy.</title>
        <authorList>
            <person name="Li M.H."/>
            <person name="Liu K.W."/>
            <person name="Li Z."/>
            <person name="Lu H.C."/>
            <person name="Ye Q.L."/>
            <person name="Zhang D."/>
            <person name="Wang J.Y."/>
            <person name="Li Y.F."/>
            <person name="Zhong Z.M."/>
            <person name="Liu X."/>
            <person name="Yu X."/>
            <person name="Liu D.K."/>
            <person name="Tu X.D."/>
            <person name="Liu B."/>
            <person name="Hao Y."/>
            <person name="Liao X.Y."/>
            <person name="Jiang Y.T."/>
            <person name="Sun W.H."/>
            <person name="Chen J."/>
            <person name="Chen Y.Q."/>
            <person name="Ai Y."/>
            <person name="Zhai J.W."/>
            <person name="Wu S.S."/>
            <person name="Zhou Z."/>
            <person name="Hsiao Y.Y."/>
            <person name="Wu W.L."/>
            <person name="Chen Y.Y."/>
            <person name="Lin Y.F."/>
            <person name="Hsu J.L."/>
            <person name="Li C.Y."/>
            <person name="Wang Z.W."/>
            <person name="Zhao X."/>
            <person name="Zhong W.Y."/>
            <person name="Ma X.K."/>
            <person name="Ma L."/>
            <person name="Huang J."/>
            <person name="Chen G.Z."/>
            <person name="Huang M.Z."/>
            <person name="Huang L."/>
            <person name="Peng D.H."/>
            <person name="Luo Y.B."/>
            <person name="Zou S.Q."/>
            <person name="Chen S.P."/>
            <person name="Lan S."/>
            <person name="Tsai W.C."/>
            <person name="Van de Peer Y."/>
            <person name="Liu Z.J."/>
        </authorList>
    </citation>
    <scope>NUCLEOTIDE SEQUENCE [LARGE SCALE GENOMIC DNA]</scope>
    <source>
        <strain evidence="12">Lor288</strain>
    </source>
</reference>
<feature type="transmembrane region" description="Helical" evidence="10">
    <location>
        <begin position="334"/>
        <end position="354"/>
    </location>
</feature>
<dbReference type="PROSITE" id="PS00217">
    <property type="entry name" value="SUGAR_TRANSPORT_2"/>
    <property type="match status" value="1"/>
</dbReference>
<comment type="similarity">
    <text evidence="2 9">Belongs to the major facilitator superfamily. Sugar transporter (TC 2.A.1.1) family.</text>
</comment>
<dbReference type="InterPro" id="IPR005828">
    <property type="entry name" value="MFS_sugar_transport-like"/>
</dbReference>
<feature type="domain" description="Major facilitator superfamily (MFS) profile" evidence="11">
    <location>
        <begin position="1"/>
        <end position="426"/>
    </location>
</feature>
<evidence type="ECO:0000256" key="4">
    <source>
        <dbReference type="ARBA" id="ARBA00022597"/>
    </source>
</evidence>
<dbReference type="Gene3D" id="1.20.1250.20">
    <property type="entry name" value="MFS general substrate transporter like domains"/>
    <property type="match status" value="1"/>
</dbReference>
<dbReference type="Proteomes" id="UP001412067">
    <property type="component" value="Unassembled WGS sequence"/>
</dbReference>
<keyword evidence="6" id="KW-0769">Symport</keyword>
<evidence type="ECO:0000259" key="11">
    <source>
        <dbReference type="PROSITE" id="PS50850"/>
    </source>
</evidence>
<dbReference type="PRINTS" id="PR00171">
    <property type="entry name" value="SUGRTRNSPORT"/>
</dbReference>
<evidence type="ECO:0000256" key="3">
    <source>
        <dbReference type="ARBA" id="ARBA00022448"/>
    </source>
</evidence>
<feature type="transmembrane region" description="Helical" evidence="10">
    <location>
        <begin position="375"/>
        <end position="396"/>
    </location>
</feature>
<keyword evidence="3 9" id="KW-0813">Transport</keyword>
<dbReference type="Pfam" id="PF00083">
    <property type="entry name" value="Sugar_tr"/>
    <property type="match status" value="1"/>
</dbReference>
<evidence type="ECO:0000256" key="6">
    <source>
        <dbReference type="ARBA" id="ARBA00022847"/>
    </source>
</evidence>
<evidence type="ECO:0000256" key="2">
    <source>
        <dbReference type="ARBA" id="ARBA00010992"/>
    </source>
</evidence>